<comment type="caution">
    <text evidence="2">The sequence shown here is derived from an EMBL/GenBank/DDBJ whole genome shotgun (WGS) entry which is preliminary data.</text>
</comment>
<sequence>MGQADRAVAAGSRDHGPAPWDKTMVGSADTAVRRGLDRSTVRPAEEGWVGATLRQVPISKGADAVGPCRTRQGPGRSQEKGRGTSPGCARQSRCCVRSATNGPGS</sequence>
<protein>
    <submittedName>
        <fullName evidence="2">Uncharacterized protein</fullName>
    </submittedName>
</protein>
<evidence type="ECO:0000313" key="2">
    <source>
        <dbReference type="EMBL" id="KAK8600717.1"/>
    </source>
</evidence>
<feature type="region of interest" description="Disordered" evidence="1">
    <location>
        <begin position="1"/>
        <end position="27"/>
    </location>
</feature>
<feature type="region of interest" description="Disordered" evidence="1">
    <location>
        <begin position="60"/>
        <end position="92"/>
    </location>
</feature>
<dbReference type="EMBL" id="JBBPBM010000001">
    <property type="protein sequence ID" value="KAK8600717.1"/>
    <property type="molecule type" value="Genomic_DNA"/>
</dbReference>
<keyword evidence="3" id="KW-1185">Reference proteome</keyword>
<accession>A0ABR2GCR5</accession>
<reference evidence="2 3" key="1">
    <citation type="journal article" date="2024" name="G3 (Bethesda)">
        <title>Genome assembly of Hibiscus sabdariffa L. provides insights into metabolisms of medicinal natural products.</title>
        <authorList>
            <person name="Kim T."/>
        </authorList>
    </citation>
    <scope>NUCLEOTIDE SEQUENCE [LARGE SCALE GENOMIC DNA]</scope>
    <source>
        <strain evidence="2">TK-2024</strain>
        <tissue evidence="2">Old leaves</tissue>
    </source>
</reference>
<dbReference type="Proteomes" id="UP001472677">
    <property type="component" value="Unassembled WGS sequence"/>
</dbReference>
<organism evidence="2 3">
    <name type="scientific">Hibiscus sabdariffa</name>
    <name type="common">roselle</name>
    <dbReference type="NCBI Taxonomy" id="183260"/>
    <lineage>
        <taxon>Eukaryota</taxon>
        <taxon>Viridiplantae</taxon>
        <taxon>Streptophyta</taxon>
        <taxon>Embryophyta</taxon>
        <taxon>Tracheophyta</taxon>
        <taxon>Spermatophyta</taxon>
        <taxon>Magnoliopsida</taxon>
        <taxon>eudicotyledons</taxon>
        <taxon>Gunneridae</taxon>
        <taxon>Pentapetalae</taxon>
        <taxon>rosids</taxon>
        <taxon>malvids</taxon>
        <taxon>Malvales</taxon>
        <taxon>Malvaceae</taxon>
        <taxon>Malvoideae</taxon>
        <taxon>Hibiscus</taxon>
    </lineage>
</organism>
<name>A0ABR2GCR5_9ROSI</name>
<evidence type="ECO:0000313" key="3">
    <source>
        <dbReference type="Proteomes" id="UP001472677"/>
    </source>
</evidence>
<evidence type="ECO:0000256" key="1">
    <source>
        <dbReference type="SAM" id="MobiDB-lite"/>
    </source>
</evidence>
<gene>
    <name evidence="2" type="ORF">V6N12_050568</name>
</gene>
<proteinExistence type="predicted"/>